<feature type="repeat" description="TPR" evidence="2">
    <location>
        <begin position="81"/>
        <end position="114"/>
    </location>
</feature>
<dbReference type="AlphaFoldDB" id="A0A2W1BRD5"/>
<sequence length="727" mass="82858">MDELGRDYITAARQLTTNGCYSKAFDFYMMAFEKSAEMKSIHEAEFRVVMTRLNEVLTSANKMEDIFINFTRALLSFPNNIYILNDMGKFLFTCGFYEKAWDYFEDAIKLDSTYVNAEKNFNSLKNLLVERWHFRMLNDKIRNEAYHTAIHDTVIPNMDSVIDVGTGTGLLSLYVSECSPRMITACDGSKVMSELANLSTQAHGLDQCVVINKMSTEMLAEEIGGKHSLLVTEMFDAGLFGEHILQSVLHAWDNILTDDGRVIPGKAEFFVIGAKCDFLHRRYQLCSSIKELLQIPNLNVHVLPFDETYDSEDVHLYGDDIKYMTEPQSLLKVDFNNYQGILNLIENDHYEVEAVALESGEINTVIGYFNLYLTDKVTITSDPRSEQRANAWQQAIFFDKLPIQVQENEIIPMHFSLNEGKLTMYKDDPIMRISPEVVRFLNDTEFINTISGCIGIACVYLGQTAEMSQISILDLCPFPLFGLHLLKRGAKSLTCCARTDVDLTFFKKVFKANSVALSNITILIGEDWSQDVFKDEKYHAIFLDIFEVCGDIDLRLKEMGQHLKQHHLLQGGLFLPDNVKIMGQIVKSNWLDINNRLFDENVSNYKISRYLNSYKVSQNFCIDFSHLEYTPLSEPFLLGTSEDPLGIDVLEAPITKEGHSSAILCWYVIELMKDQNEISTNRKHCFIDGIVFMTNPKTRLIAGRTAQILRCIDADGAFKFSMHAEAT</sequence>
<dbReference type="InterPro" id="IPR011990">
    <property type="entry name" value="TPR-like_helical_dom_sf"/>
</dbReference>
<evidence type="ECO:0000313" key="5">
    <source>
        <dbReference type="Proteomes" id="UP000249218"/>
    </source>
</evidence>
<dbReference type="CDD" id="cd02440">
    <property type="entry name" value="AdoMet_MTases"/>
    <property type="match status" value="1"/>
</dbReference>
<evidence type="ECO:0000256" key="1">
    <source>
        <dbReference type="ARBA" id="ARBA00022691"/>
    </source>
</evidence>
<keyword evidence="2" id="KW-0802">TPR repeat</keyword>
<reference evidence="4 5" key="1">
    <citation type="journal article" date="2017" name="BMC Biol.">
        <title>Genomic innovations, transcriptional plasticity and gene loss underlying the evolution and divergence of two highly polyphagous and invasive Helicoverpa pest species.</title>
        <authorList>
            <person name="Pearce S.L."/>
            <person name="Clarke D.F."/>
            <person name="East P.D."/>
            <person name="Elfekih S."/>
            <person name="Gordon K.H."/>
            <person name="Jermiin L.S."/>
            <person name="McGaughran A."/>
            <person name="Oakeshott J.G."/>
            <person name="Papanikolaou A."/>
            <person name="Perera O.P."/>
            <person name="Rane R.V."/>
            <person name="Richards S."/>
            <person name="Tay W.T."/>
            <person name="Walsh T.K."/>
            <person name="Anderson A."/>
            <person name="Anderson C.J."/>
            <person name="Asgari S."/>
            <person name="Board P.G."/>
            <person name="Bretschneider A."/>
            <person name="Campbell P.M."/>
            <person name="Chertemps T."/>
            <person name="Christeller J.T."/>
            <person name="Coppin C.W."/>
            <person name="Downes S.J."/>
            <person name="Duan G."/>
            <person name="Farnsworth C.A."/>
            <person name="Good R.T."/>
            <person name="Han L.B."/>
            <person name="Han Y.C."/>
            <person name="Hatje K."/>
            <person name="Horne I."/>
            <person name="Huang Y.P."/>
            <person name="Hughes D.S."/>
            <person name="Jacquin-Joly E."/>
            <person name="James W."/>
            <person name="Jhangiani S."/>
            <person name="Kollmar M."/>
            <person name="Kuwar S.S."/>
            <person name="Li S."/>
            <person name="Liu N.Y."/>
            <person name="Maibeche M.T."/>
            <person name="Miller J.R."/>
            <person name="Montagne N."/>
            <person name="Perry T."/>
            <person name="Qu J."/>
            <person name="Song S.V."/>
            <person name="Sutton G.G."/>
            <person name="Vogel H."/>
            <person name="Walenz B.P."/>
            <person name="Xu W."/>
            <person name="Zhang H.J."/>
            <person name="Zou Z."/>
            <person name="Batterham P."/>
            <person name="Edwards O.R."/>
            <person name="Feyereisen R."/>
            <person name="Gibbs R.A."/>
            <person name="Heckel D.G."/>
            <person name="McGrath A."/>
            <person name="Robin C."/>
            <person name="Scherer S.E."/>
            <person name="Worley K.C."/>
            <person name="Wu Y.D."/>
        </authorList>
    </citation>
    <scope>NUCLEOTIDE SEQUENCE [LARGE SCALE GENOMIC DNA]</scope>
    <source>
        <strain evidence="4">Harm_GR_Male_#8</strain>
        <tissue evidence="4">Whole organism</tissue>
    </source>
</reference>
<dbReference type="InterPro" id="IPR019734">
    <property type="entry name" value="TPR_rpt"/>
</dbReference>
<keyword evidence="3" id="KW-0489">Methyltransferase</keyword>
<dbReference type="GO" id="GO:0042054">
    <property type="term" value="F:histone methyltransferase activity"/>
    <property type="evidence" value="ECO:0007669"/>
    <property type="project" value="TreeGrafter"/>
</dbReference>
<keyword evidence="1 3" id="KW-0949">S-adenosyl-L-methionine</keyword>
<name>A0A2W1BRD5_HELAM</name>
<gene>
    <name evidence="4" type="primary">HaOG203106</name>
    <name evidence="4" type="ORF">B5X24_HaOG203106</name>
</gene>
<dbReference type="Gene3D" id="3.40.50.150">
    <property type="entry name" value="Vaccinia Virus protein VP39"/>
    <property type="match status" value="1"/>
</dbReference>
<proteinExistence type="predicted"/>
<dbReference type="EMBL" id="KZ149923">
    <property type="protein sequence ID" value="PZC77662.1"/>
    <property type="molecule type" value="Genomic_DNA"/>
</dbReference>
<dbReference type="GO" id="GO:0032259">
    <property type="term" value="P:methylation"/>
    <property type="evidence" value="ECO:0007669"/>
    <property type="project" value="UniProtKB-KW"/>
</dbReference>
<dbReference type="GO" id="GO:0005634">
    <property type="term" value="C:nucleus"/>
    <property type="evidence" value="ECO:0007669"/>
    <property type="project" value="TreeGrafter"/>
</dbReference>
<dbReference type="PROSITE" id="PS50005">
    <property type="entry name" value="TPR"/>
    <property type="match status" value="1"/>
</dbReference>
<dbReference type="OrthoDB" id="5980806at2759"/>
<evidence type="ECO:0000313" key="4">
    <source>
        <dbReference type="EMBL" id="PZC77662.1"/>
    </source>
</evidence>
<dbReference type="InterPro" id="IPR029063">
    <property type="entry name" value="SAM-dependent_MTases_sf"/>
</dbReference>
<dbReference type="Gene3D" id="2.70.160.11">
    <property type="entry name" value="Hnrnp arginine n-methyltransferase1"/>
    <property type="match status" value="1"/>
</dbReference>
<dbReference type="PANTHER" id="PTHR11006">
    <property type="entry name" value="PROTEIN ARGININE N-METHYLTRANSFERASE"/>
    <property type="match status" value="1"/>
</dbReference>
<dbReference type="Gene3D" id="1.25.40.10">
    <property type="entry name" value="Tetratricopeptide repeat domain"/>
    <property type="match status" value="1"/>
</dbReference>
<keyword evidence="3" id="KW-0808">Transferase</keyword>
<accession>A0A2W1BRD5</accession>
<dbReference type="SUPFAM" id="SSF53335">
    <property type="entry name" value="S-adenosyl-L-methionine-dependent methyltransferases"/>
    <property type="match status" value="2"/>
</dbReference>
<dbReference type="InterPro" id="IPR025799">
    <property type="entry name" value="Arg_MeTrfase"/>
</dbReference>
<evidence type="ECO:0000256" key="2">
    <source>
        <dbReference type="PROSITE-ProRule" id="PRU00339"/>
    </source>
</evidence>
<dbReference type="PANTHER" id="PTHR11006:SF60">
    <property type="entry name" value="PROTEIN ARGININE N-METHYLTRANSFERASE 9"/>
    <property type="match status" value="1"/>
</dbReference>
<dbReference type="PROSITE" id="PS51678">
    <property type="entry name" value="SAM_MT_PRMT"/>
    <property type="match status" value="1"/>
</dbReference>
<keyword evidence="5" id="KW-1185">Reference proteome</keyword>
<organism evidence="4 5">
    <name type="scientific">Helicoverpa armigera</name>
    <name type="common">Cotton bollworm</name>
    <name type="synonym">Heliothis armigera</name>
    <dbReference type="NCBI Taxonomy" id="29058"/>
    <lineage>
        <taxon>Eukaryota</taxon>
        <taxon>Metazoa</taxon>
        <taxon>Ecdysozoa</taxon>
        <taxon>Arthropoda</taxon>
        <taxon>Hexapoda</taxon>
        <taxon>Insecta</taxon>
        <taxon>Pterygota</taxon>
        <taxon>Neoptera</taxon>
        <taxon>Endopterygota</taxon>
        <taxon>Lepidoptera</taxon>
        <taxon>Glossata</taxon>
        <taxon>Ditrysia</taxon>
        <taxon>Noctuoidea</taxon>
        <taxon>Noctuidae</taxon>
        <taxon>Heliothinae</taxon>
        <taxon>Helicoverpa</taxon>
    </lineage>
</organism>
<evidence type="ECO:0000256" key="3">
    <source>
        <dbReference type="PROSITE-ProRule" id="PRU01015"/>
    </source>
</evidence>
<protein>
    <submittedName>
        <fullName evidence="4">Uncharacterized protein</fullName>
    </submittedName>
</protein>
<dbReference type="SUPFAM" id="SSF48452">
    <property type="entry name" value="TPR-like"/>
    <property type="match status" value="1"/>
</dbReference>
<dbReference type="Proteomes" id="UP000249218">
    <property type="component" value="Unassembled WGS sequence"/>
</dbReference>
<dbReference type="GO" id="GO:0016274">
    <property type="term" value="F:protein-arginine N-methyltransferase activity"/>
    <property type="evidence" value="ECO:0007669"/>
    <property type="project" value="InterPro"/>
</dbReference>